<dbReference type="OrthoDB" id="642536at2759"/>
<dbReference type="AlphaFoldDB" id="A0A835A198"/>
<evidence type="ECO:0000313" key="2">
    <source>
        <dbReference type="EMBL" id="KAF8412282.1"/>
    </source>
</evidence>
<keyword evidence="3" id="KW-1185">Reference proteome</keyword>
<reference evidence="2 3" key="1">
    <citation type="submission" date="2020-04" db="EMBL/GenBank/DDBJ databases">
        <title>Plant Genome Project.</title>
        <authorList>
            <person name="Zhang R.-G."/>
        </authorList>
    </citation>
    <scope>NUCLEOTIDE SEQUENCE [LARGE SCALE GENOMIC DNA]</scope>
    <source>
        <strain evidence="2">YNK0</strain>
        <tissue evidence="2">Leaf</tissue>
    </source>
</reference>
<dbReference type="InterPro" id="IPR005174">
    <property type="entry name" value="KIB1-4_b-propeller"/>
</dbReference>
<dbReference type="EMBL" id="JABCRI010000001">
    <property type="protein sequence ID" value="KAF8412282.1"/>
    <property type="molecule type" value="Genomic_DNA"/>
</dbReference>
<protein>
    <recommendedName>
        <fullName evidence="1">KIB1-4 beta-propeller domain-containing protein</fullName>
    </recommendedName>
</protein>
<dbReference type="PANTHER" id="PTHR44259:SF108">
    <property type="entry name" value="F-BOX PROTEIN SKIP23-LIKE"/>
    <property type="match status" value="1"/>
</dbReference>
<organism evidence="2 3">
    <name type="scientific">Tetracentron sinense</name>
    <name type="common">Spur-leaf</name>
    <dbReference type="NCBI Taxonomy" id="13715"/>
    <lineage>
        <taxon>Eukaryota</taxon>
        <taxon>Viridiplantae</taxon>
        <taxon>Streptophyta</taxon>
        <taxon>Embryophyta</taxon>
        <taxon>Tracheophyta</taxon>
        <taxon>Spermatophyta</taxon>
        <taxon>Magnoliopsida</taxon>
        <taxon>Trochodendrales</taxon>
        <taxon>Trochodendraceae</taxon>
        <taxon>Tetracentron</taxon>
    </lineage>
</organism>
<dbReference type="Pfam" id="PF03478">
    <property type="entry name" value="Beta-prop_KIB1-4"/>
    <property type="match status" value="2"/>
</dbReference>
<name>A0A835A198_TETSI</name>
<sequence length="443" mass="50097">MIHERTLPEARGKQCWCSQGWLITFSIDLNISLLNPLTRLQIQLLPHRTFKNHYDTLEEDEEFGYTLTELQEMYIHKAIVSSSPSSTLDYVVMVIHGPNSQLAFARPGDEKKLARLDHPFDLNENLLATLGLGLLRIRGRLPFEALLGRLTKRHGKATASYDDMCGVGISIVQYVFDFELAEAVPGKDLVDAVLGSLDDSNLQYLSCGFFRDTYNTTRTGAENAAVTIASSAISNFTFYLCHEISLHPLNFFHGLMLAEKKNSNTRAFFNLSKVMVHEHMLPKAHGKRCWGSQGWLITFSIDLNISLLNPLTRVQIQLPPHRTFKDHYKICEDDEECNYTPAEMQKVYICKAIVSSSPSSTSPSDYVVMVIHGPKIQLAFARPGDDAWTAIEETPKCILMLPITEGNSTLSTLEEEEKLLFVMLKDPILQSRHSLQWPRRNCC</sequence>
<feature type="domain" description="KIB1-4 beta-propeller" evidence="1">
    <location>
        <begin position="3"/>
        <end position="111"/>
    </location>
</feature>
<comment type="caution">
    <text evidence="2">The sequence shown here is derived from an EMBL/GenBank/DDBJ whole genome shotgun (WGS) entry which is preliminary data.</text>
</comment>
<gene>
    <name evidence="2" type="ORF">HHK36_000243</name>
</gene>
<dbReference type="PANTHER" id="PTHR44259">
    <property type="entry name" value="OS07G0183000 PROTEIN-RELATED"/>
    <property type="match status" value="1"/>
</dbReference>
<accession>A0A835A198</accession>
<dbReference type="Proteomes" id="UP000655225">
    <property type="component" value="Unassembled WGS sequence"/>
</dbReference>
<evidence type="ECO:0000259" key="1">
    <source>
        <dbReference type="Pfam" id="PF03478"/>
    </source>
</evidence>
<dbReference type="InterPro" id="IPR050942">
    <property type="entry name" value="F-box_BR-signaling"/>
</dbReference>
<proteinExistence type="predicted"/>
<feature type="domain" description="KIB1-4 beta-propeller" evidence="1">
    <location>
        <begin position="268"/>
        <end position="395"/>
    </location>
</feature>
<evidence type="ECO:0000313" key="3">
    <source>
        <dbReference type="Proteomes" id="UP000655225"/>
    </source>
</evidence>